<feature type="compositionally biased region" description="Polar residues" evidence="1">
    <location>
        <begin position="508"/>
        <end position="518"/>
    </location>
</feature>
<feature type="region of interest" description="Disordered" evidence="1">
    <location>
        <begin position="348"/>
        <end position="419"/>
    </location>
</feature>
<organism evidence="3 4">
    <name type="scientific">Elysia chlorotica</name>
    <name type="common">Eastern emerald elysia</name>
    <name type="synonym">Sea slug</name>
    <dbReference type="NCBI Taxonomy" id="188477"/>
    <lineage>
        <taxon>Eukaryota</taxon>
        <taxon>Metazoa</taxon>
        <taxon>Spiralia</taxon>
        <taxon>Lophotrochozoa</taxon>
        <taxon>Mollusca</taxon>
        <taxon>Gastropoda</taxon>
        <taxon>Heterobranchia</taxon>
        <taxon>Euthyneura</taxon>
        <taxon>Panpulmonata</taxon>
        <taxon>Sacoglossa</taxon>
        <taxon>Placobranchoidea</taxon>
        <taxon>Plakobranchidae</taxon>
        <taxon>Elysia</taxon>
    </lineage>
</organism>
<gene>
    <name evidence="3" type="ORF">EGW08_015918</name>
</gene>
<feature type="transmembrane region" description="Helical" evidence="2">
    <location>
        <begin position="158"/>
        <end position="182"/>
    </location>
</feature>
<dbReference type="InterPro" id="IPR035914">
    <property type="entry name" value="Sperma_CUB_dom_sf"/>
</dbReference>
<proteinExistence type="predicted"/>
<dbReference type="OrthoDB" id="6431754at2759"/>
<feature type="compositionally biased region" description="Basic and acidic residues" evidence="1">
    <location>
        <begin position="396"/>
        <end position="407"/>
    </location>
</feature>
<evidence type="ECO:0008006" key="5">
    <source>
        <dbReference type="Google" id="ProtNLM"/>
    </source>
</evidence>
<keyword evidence="4" id="KW-1185">Reference proteome</keyword>
<name>A0A3S1B571_ELYCH</name>
<reference evidence="3 4" key="1">
    <citation type="submission" date="2019-01" db="EMBL/GenBank/DDBJ databases">
        <title>A draft genome assembly of the solar-powered sea slug Elysia chlorotica.</title>
        <authorList>
            <person name="Cai H."/>
            <person name="Li Q."/>
            <person name="Fang X."/>
            <person name="Li J."/>
            <person name="Curtis N.E."/>
            <person name="Altenburger A."/>
            <person name="Shibata T."/>
            <person name="Feng M."/>
            <person name="Maeda T."/>
            <person name="Schwartz J.A."/>
            <person name="Shigenobu S."/>
            <person name="Lundholm N."/>
            <person name="Nishiyama T."/>
            <person name="Yang H."/>
            <person name="Hasebe M."/>
            <person name="Li S."/>
            <person name="Pierce S.K."/>
            <person name="Wang J."/>
        </authorList>
    </citation>
    <scope>NUCLEOTIDE SEQUENCE [LARGE SCALE GENOMIC DNA]</scope>
    <source>
        <strain evidence="3">EC2010</strain>
        <tissue evidence="3">Whole organism of an adult</tissue>
    </source>
</reference>
<keyword evidence="2" id="KW-0812">Transmembrane</keyword>
<feature type="compositionally biased region" description="Low complexity" evidence="1">
    <location>
        <begin position="555"/>
        <end position="564"/>
    </location>
</feature>
<evidence type="ECO:0000256" key="2">
    <source>
        <dbReference type="SAM" id="Phobius"/>
    </source>
</evidence>
<protein>
    <recommendedName>
        <fullName evidence="5">CUB domain-containing protein</fullName>
    </recommendedName>
</protein>
<evidence type="ECO:0000313" key="4">
    <source>
        <dbReference type="Proteomes" id="UP000271974"/>
    </source>
</evidence>
<feature type="compositionally biased region" description="Polar residues" evidence="1">
    <location>
        <begin position="585"/>
        <end position="598"/>
    </location>
</feature>
<keyword evidence="2" id="KW-0472">Membrane</keyword>
<sequence length="629" mass="68756">MSGHIHSDDYPKETEGPEKRHRGEYLCHWKIRPPSGHKVVISILDIQTSGSKEDCDAGLVISGNSCQSDAPASSNICRREAGKRLIHCGNVDIKLRRSEIVFPLRFWLYFQMQPMEQTSAIQPSLACLANDENKKGSGSSAETDSHLSHIKKPTLTDILIILLSIISGISIVLFVILIVFCIRYRSLHVQHSEPLYDYQDISPGLQAHYEYISSLEPELDKNRPELVDGYFEVADALPVQERGATPTSPAYAEVEQVAQMRRLIFSDDTQSHTNSTDGTYSVVASGLEAPNSVQDISNSGKTKDRESKDPNSQNSSLTDIPSKSAGCRPKRTVLERLKGVPGIAFGERDKKVTPAGDVSPKLYNSRSSNGQSARSVLKGKTSGPSATRQKIGRLFGSREDVASRDIPDTASEAGSEPAYEMVEEFVPLSVTKLGTKTKPKLGVEKQLPALPSTNPPSDNKQKQPNRKSDMKQQEALKNSHVYANPTSPSISQKYHLEKKAGEGKERTNFSNNQKSKMVSNPAVGTRPSKPKNAKTDSTIPQTNGKHTITDRKPGSSSLVSASASPKNIISTAFKPDPKKEGGSNVLMSDSSGTKNNNYKPIALKDMPRSKGIVRNGIQRFEQSSSTSNE</sequence>
<feature type="compositionally biased region" description="Basic and acidic residues" evidence="1">
    <location>
        <begin position="494"/>
        <end position="507"/>
    </location>
</feature>
<feature type="region of interest" description="Disordered" evidence="1">
    <location>
        <begin position="433"/>
        <end position="629"/>
    </location>
</feature>
<feature type="compositionally biased region" description="Polar residues" evidence="1">
    <location>
        <begin position="535"/>
        <end position="546"/>
    </location>
</feature>
<dbReference type="AlphaFoldDB" id="A0A3S1B571"/>
<feature type="region of interest" description="Disordered" evidence="1">
    <location>
        <begin position="288"/>
        <end position="333"/>
    </location>
</feature>
<feature type="compositionally biased region" description="Polar residues" evidence="1">
    <location>
        <begin position="310"/>
        <end position="321"/>
    </location>
</feature>
<dbReference type="Proteomes" id="UP000271974">
    <property type="component" value="Unassembled WGS sequence"/>
</dbReference>
<comment type="caution">
    <text evidence="3">The sequence shown here is derived from an EMBL/GenBank/DDBJ whole genome shotgun (WGS) entry which is preliminary data.</text>
</comment>
<dbReference type="EMBL" id="RQTK01000671">
    <property type="protein sequence ID" value="RUS76330.1"/>
    <property type="molecule type" value="Genomic_DNA"/>
</dbReference>
<dbReference type="Gene3D" id="2.60.120.290">
    <property type="entry name" value="Spermadhesin, CUB domain"/>
    <property type="match status" value="1"/>
</dbReference>
<keyword evidence="2" id="KW-1133">Transmembrane helix</keyword>
<accession>A0A3S1B571</accession>
<feature type="compositionally biased region" description="Polar residues" evidence="1">
    <location>
        <begin position="362"/>
        <end position="374"/>
    </location>
</feature>
<dbReference type="SUPFAM" id="SSF49854">
    <property type="entry name" value="Spermadhesin, CUB domain"/>
    <property type="match status" value="1"/>
</dbReference>
<evidence type="ECO:0000256" key="1">
    <source>
        <dbReference type="SAM" id="MobiDB-lite"/>
    </source>
</evidence>
<evidence type="ECO:0000313" key="3">
    <source>
        <dbReference type="EMBL" id="RUS76330.1"/>
    </source>
</evidence>
<feature type="compositionally biased region" description="Polar residues" evidence="1">
    <location>
        <begin position="620"/>
        <end position="629"/>
    </location>
</feature>
<feature type="compositionally biased region" description="Polar residues" evidence="1">
    <location>
        <begin position="291"/>
        <end position="300"/>
    </location>
</feature>